<comment type="caution">
    <text evidence="1">The sequence shown here is derived from an EMBL/GenBank/DDBJ whole genome shotgun (WGS) entry which is preliminary data.</text>
</comment>
<name>A0A9P0X5P7_PIEBR</name>
<dbReference type="AlphaFoldDB" id="A0A9P0X5P7"/>
<dbReference type="GO" id="GO:0043248">
    <property type="term" value="P:proteasome assembly"/>
    <property type="evidence" value="ECO:0007669"/>
    <property type="project" value="InterPro"/>
</dbReference>
<dbReference type="InterPro" id="IPR032157">
    <property type="entry name" value="PAC4"/>
</dbReference>
<evidence type="ECO:0000313" key="1">
    <source>
        <dbReference type="EMBL" id="CAH3989564.1"/>
    </source>
</evidence>
<dbReference type="Pfam" id="PF16093">
    <property type="entry name" value="PAC4"/>
    <property type="match status" value="1"/>
</dbReference>
<proteinExistence type="predicted"/>
<gene>
    <name evidence="1" type="ORF">PIBRA_LOCUS2181</name>
</gene>
<evidence type="ECO:0000313" key="2">
    <source>
        <dbReference type="Proteomes" id="UP001152562"/>
    </source>
</evidence>
<sequence length="137" mass="15417">MMDNSIFPSKKTSTRNIQYRKSNWKIHEFEIWSGERICKVSSLCMKGSLLIWIGEQQLRLANVALGMPGSREVGEGSAATALLGEDEAGAANLARRLATRLHRPVYICMGKTFDRFTSPLVEKGIAMEIKQHPNYFI</sequence>
<keyword evidence="2" id="KW-1185">Reference proteome</keyword>
<dbReference type="EMBL" id="CALOZG010000002">
    <property type="protein sequence ID" value="CAH3989564.1"/>
    <property type="molecule type" value="Genomic_DNA"/>
</dbReference>
<organism evidence="1 2">
    <name type="scientific">Pieris brassicae</name>
    <name type="common">White butterfly</name>
    <name type="synonym">Large white butterfly</name>
    <dbReference type="NCBI Taxonomy" id="7116"/>
    <lineage>
        <taxon>Eukaryota</taxon>
        <taxon>Metazoa</taxon>
        <taxon>Ecdysozoa</taxon>
        <taxon>Arthropoda</taxon>
        <taxon>Hexapoda</taxon>
        <taxon>Insecta</taxon>
        <taxon>Pterygota</taxon>
        <taxon>Neoptera</taxon>
        <taxon>Endopterygota</taxon>
        <taxon>Lepidoptera</taxon>
        <taxon>Glossata</taxon>
        <taxon>Ditrysia</taxon>
        <taxon>Papilionoidea</taxon>
        <taxon>Pieridae</taxon>
        <taxon>Pierinae</taxon>
        <taxon>Pieris</taxon>
    </lineage>
</organism>
<protein>
    <submittedName>
        <fullName evidence="1">Uncharacterized protein</fullName>
    </submittedName>
</protein>
<reference evidence="1" key="1">
    <citation type="submission" date="2022-05" db="EMBL/GenBank/DDBJ databases">
        <authorList>
            <person name="Okamura Y."/>
        </authorList>
    </citation>
    <scope>NUCLEOTIDE SEQUENCE</scope>
</reference>
<accession>A0A9P0X5P7</accession>
<dbReference type="Proteomes" id="UP001152562">
    <property type="component" value="Unassembled WGS sequence"/>
</dbReference>